<feature type="transmembrane region" description="Helical" evidence="1">
    <location>
        <begin position="104"/>
        <end position="124"/>
    </location>
</feature>
<gene>
    <name evidence="2" type="ORF">BWGO95_00898</name>
</gene>
<evidence type="ECO:0000313" key="2">
    <source>
        <dbReference type="EMBL" id="SCB66787.1"/>
    </source>
</evidence>
<feature type="transmembrane region" description="Helical" evidence="1">
    <location>
        <begin position="32"/>
        <end position="48"/>
    </location>
</feature>
<dbReference type="Proteomes" id="UP000195696">
    <property type="component" value="Unassembled WGS sequence"/>
</dbReference>
<dbReference type="RefSeq" id="WP_002204374.1">
    <property type="nucleotide sequence ID" value="NZ_FMAK01000020.1"/>
</dbReference>
<keyword evidence="1" id="KW-0472">Membrane</keyword>
<reference evidence="2 3" key="1">
    <citation type="submission" date="2016-08" db="EMBL/GenBank/DDBJ databases">
        <authorList>
            <person name="Seilhamer J.J."/>
        </authorList>
    </citation>
    <scope>NUCLEOTIDE SEQUENCE [LARGE SCALE GENOMIC DNA]</scope>
    <source>
        <strain evidence="2 3">SDA_GO95</strain>
    </source>
</reference>
<keyword evidence="1" id="KW-1133">Transmembrane helix</keyword>
<feature type="transmembrane region" description="Helical" evidence="1">
    <location>
        <begin position="136"/>
        <end position="154"/>
    </location>
</feature>
<feature type="transmembrane region" description="Helical" evidence="1">
    <location>
        <begin position="166"/>
        <end position="185"/>
    </location>
</feature>
<dbReference type="EMBL" id="FMAK01000020">
    <property type="protein sequence ID" value="SCB66787.1"/>
    <property type="molecule type" value="Genomic_DNA"/>
</dbReference>
<name>A0A1G4EI98_BACMY</name>
<proteinExistence type="predicted"/>
<dbReference type="AlphaFoldDB" id="A0A1G4EI98"/>
<feature type="transmembrane region" description="Helical" evidence="1">
    <location>
        <begin position="60"/>
        <end position="84"/>
    </location>
</feature>
<sequence>MKGWGVLMINNIKDAFSFLIDIFKGELPVHDLYLIALIMIIMPIGESIREARQKVYTKPIFLFCKWVPISFLVVSIYLTGFYYIANLVTEIVSSPNVFQDKQSLRSIAIMSLTMASISALIISVGKLDNFFINNKIIFTFIVNSLLITIGMYFINLIWYETIKVPLWSYGLIGVINTVFICFLLWEQNKESRELIQEQQKIN</sequence>
<keyword evidence="1" id="KW-0812">Transmembrane</keyword>
<protein>
    <submittedName>
        <fullName evidence="2">Uncharacterized protein</fullName>
    </submittedName>
</protein>
<evidence type="ECO:0000256" key="1">
    <source>
        <dbReference type="SAM" id="Phobius"/>
    </source>
</evidence>
<accession>A0A1G4EI98</accession>
<evidence type="ECO:0000313" key="3">
    <source>
        <dbReference type="Proteomes" id="UP000195696"/>
    </source>
</evidence>
<organism evidence="2 3">
    <name type="scientific">Bacillus mycoides</name>
    <dbReference type="NCBI Taxonomy" id="1405"/>
    <lineage>
        <taxon>Bacteria</taxon>
        <taxon>Bacillati</taxon>
        <taxon>Bacillota</taxon>
        <taxon>Bacilli</taxon>
        <taxon>Bacillales</taxon>
        <taxon>Bacillaceae</taxon>
        <taxon>Bacillus</taxon>
        <taxon>Bacillus cereus group</taxon>
    </lineage>
</organism>